<dbReference type="AlphaFoldDB" id="A0A1D9Q107"/>
<protein>
    <submittedName>
        <fullName evidence="1">Uncharacterized protein</fullName>
    </submittedName>
</protein>
<evidence type="ECO:0000313" key="2">
    <source>
        <dbReference type="Proteomes" id="UP000177798"/>
    </source>
</evidence>
<gene>
    <name evidence="1" type="ORF">sscle_04g033940</name>
</gene>
<dbReference type="KEGG" id="ssl:SS1G_02349"/>
<dbReference type="OMA" id="RITRAFW"/>
<proteinExistence type="predicted"/>
<dbReference type="Proteomes" id="UP000177798">
    <property type="component" value="Chromosome 4"/>
</dbReference>
<sequence>MTSNSENHPHGKANFAENPFEQLPRDLLLSRVSRAVQLLIDDCGKEIVETVLSASEPKHIRALIGPIALLKLEHKECRKYSVRDVDPPSWIEEKRITRAFWYIQMFYDLKNNAEKLQWTKSDLDKLRSMDADEFYDRPPRCPIGSAILTVALYLSEASEGLIVNTTQNTISDIQLPQPAENVSVIVLAEPKFEGSKSDGWGQGADRIDHSPSSIPGIFVPLCLLMLPVFTRVEYSSARFRRFGFAIWDRKRMFAFGLANGPGPSEIVAPNRRELLFKYLTLSE</sequence>
<dbReference type="VEuPathDB" id="FungiDB:sscle_04g033940"/>
<dbReference type="RefSeq" id="XP_001596133.1">
    <property type="nucleotide sequence ID" value="XM_001596083.1"/>
</dbReference>
<evidence type="ECO:0000313" key="1">
    <source>
        <dbReference type="EMBL" id="APA08624.1"/>
    </source>
</evidence>
<dbReference type="OrthoDB" id="4358152at2759"/>
<organism evidence="1 2">
    <name type="scientific">Sclerotinia sclerotiorum (strain ATCC 18683 / 1980 / Ss-1)</name>
    <name type="common">White mold</name>
    <name type="synonym">Whetzelinia sclerotiorum</name>
    <dbReference type="NCBI Taxonomy" id="665079"/>
    <lineage>
        <taxon>Eukaryota</taxon>
        <taxon>Fungi</taxon>
        <taxon>Dikarya</taxon>
        <taxon>Ascomycota</taxon>
        <taxon>Pezizomycotina</taxon>
        <taxon>Leotiomycetes</taxon>
        <taxon>Helotiales</taxon>
        <taxon>Sclerotiniaceae</taxon>
        <taxon>Sclerotinia</taxon>
    </lineage>
</organism>
<dbReference type="EMBL" id="CP017817">
    <property type="protein sequence ID" value="APA08624.1"/>
    <property type="molecule type" value="Genomic_DNA"/>
</dbReference>
<reference evidence="2" key="1">
    <citation type="journal article" date="2017" name="Genome Biol. Evol.">
        <title>The complete genome sequence of the phytopathogenic fungus Sclerotinia sclerotiorum reveals insights into the genome architecture of broad host range pathogens.</title>
        <authorList>
            <person name="Derbyshire M."/>
            <person name="Denton-Giles M."/>
            <person name="Hegedus D."/>
            <person name="Seifbarghy S."/>
            <person name="Rollins J."/>
            <person name="van Kan J."/>
            <person name="Seidl M.F."/>
            <person name="Faino L."/>
            <person name="Mbengue M."/>
            <person name="Navaud O."/>
            <person name="Raffaele S."/>
            <person name="Hammond-Kosack K."/>
            <person name="Heard S."/>
            <person name="Oliver R."/>
        </authorList>
    </citation>
    <scope>NUCLEOTIDE SEQUENCE [LARGE SCALE GENOMIC DNA]</scope>
    <source>
        <strain evidence="2">ATCC 18683 / 1980 / Ss-1</strain>
    </source>
</reference>
<accession>A0A1D9Q107</accession>
<name>A0A1D9Q107_SCLS1</name>